<accession>A0A2L1TUF4</accession>
<evidence type="ECO:0000313" key="2">
    <source>
        <dbReference type="EMBL" id="QHZ49275.1"/>
    </source>
</evidence>
<organism evidence="1 3">
    <name type="scientific">Paenibacillus larvae subsp. larvae</name>
    <dbReference type="NCBI Taxonomy" id="147375"/>
    <lineage>
        <taxon>Bacteria</taxon>
        <taxon>Bacillati</taxon>
        <taxon>Bacillota</taxon>
        <taxon>Bacilli</taxon>
        <taxon>Bacillales</taxon>
        <taxon>Paenibacillaceae</taxon>
        <taxon>Paenibacillus</taxon>
    </lineage>
</organism>
<protein>
    <submittedName>
        <fullName evidence="1">Uncharacterized protein</fullName>
    </submittedName>
</protein>
<reference evidence="3" key="1">
    <citation type="submission" date="2017-02" db="EMBL/GenBank/DDBJ databases">
        <title>Delineation of Paenibacillus larvae strains originating from foulbrood outbreaks.</title>
        <authorList>
            <person name="Beims H."/>
            <person name="Bunk B."/>
            <person name="Sproeer C."/>
            <person name="Mohr K.I."/>
            <person name="Pradella S."/>
            <person name="Guenther G."/>
            <person name="Rohde M."/>
            <person name="von der Ohe W."/>
            <person name="Steinert M."/>
        </authorList>
    </citation>
    <scope>NUCLEOTIDE SEQUENCE [LARGE SCALE GENOMIC DNA]</scope>
    <source>
        <strain evidence="3">Eric_III</strain>
    </source>
</reference>
<dbReference type="EMBL" id="CP019655">
    <property type="protein sequence ID" value="AVF24306.1"/>
    <property type="molecule type" value="Genomic_DNA"/>
</dbReference>
<evidence type="ECO:0000313" key="1">
    <source>
        <dbReference type="EMBL" id="AVF24306.1"/>
    </source>
</evidence>
<dbReference type="Proteomes" id="UP000239833">
    <property type="component" value="Chromosome"/>
</dbReference>
<accession>A0A8B6WUD8</accession>
<evidence type="ECO:0000313" key="3">
    <source>
        <dbReference type="Proteomes" id="UP000239833"/>
    </source>
</evidence>
<sequence>MEAPGNTAGRLGKEQQHASEACRLLFFVFLLPPRLLTKIQGQGFSYAGFV</sequence>
<dbReference type="Proteomes" id="UP000464330">
    <property type="component" value="Chromosome"/>
</dbReference>
<gene>
    <name evidence="1" type="ORF">ERICIII_00040</name>
    <name evidence="2" type="ORF">ERICV_00040</name>
</gene>
<dbReference type="AlphaFoldDB" id="A0A2L1TUF4"/>
<accession>A0A6C0QKN1</accession>
<dbReference type="EMBL" id="CP019717">
    <property type="protein sequence ID" value="QHZ49275.1"/>
    <property type="molecule type" value="Genomic_DNA"/>
</dbReference>
<proteinExistence type="predicted"/>
<name>A0A2L1TUF4_9BACL</name>
<reference evidence="1 4" key="2">
    <citation type="journal article" date="2020" name="Int. J. Med. Microbiol.">
        <title>Discovery of Paenibacillus larvae ERIC V: Phenotypic and genomic comparison to genotypes ERIC I-IV reveal different inventories of virulence factors which correlate with epidemiological prevalences of American Foulbrood.</title>
        <authorList>
            <person name="Beims H."/>
            <person name="Bunk B."/>
            <person name="Erler S."/>
            <person name="Mohr K.I."/>
            <person name="Sproer C."/>
            <person name="Pradella S."/>
            <person name="Gunther G."/>
            <person name="Rohde M."/>
            <person name="von der Ohe W."/>
            <person name="Steinert M."/>
        </authorList>
    </citation>
    <scope>NUCLEOTIDE SEQUENCE</scope>
    <source>
        <strain evidence="1">Eric_III</strain>
        <strain evidence="2">Eric_V</strain>
    </source>
</reference>
<evidence type="ECO:0000313" key="4">
    <source>
        <dbReference type="Proteomes" id="UP000464330"/>
    </source>
</evidence>